<dbReference type="Proteomes" id="UP000242999">
    <property type="component" value="Unassembled WGS sequence"/>
</dbReference>
<proteinExistence type="predicted"/>
<sequence length="171" mass="20044">MELTWILVLAATLVISPIFWLLPSGRQRMQMELRRHAMSLGVKVRLEKLNLQGQEIPFIAYRWMRTDVREARMMPVLWVRPQAFEDLCWDADQEGPQNQQDFYLIRGREQDIPAAWFPQIQTCLQQLPVQIDAVELGSAALTLWWRERGDLALLEALDQQVRKIGIAFDDR</sequence>
<keyword evidence="3" id="KW-1185">Reference proteome</keyword>
<gene>
    <name evidence="2" type="ORF">SAMN05421831_10144</name>
</gene>
<keyword evidence="1" id="KW-1133">Transmembrane helix</keyword>
<organism evidence="2 3">
    <name type="scientific">Allopseudospirillum japonicum</name>
    <dbReference type="NCBI Taxonomy" id="64971"/>
    <lineage>
        <taxon>Bacteria</taxon>
        <taxon>Pseudomonadati</taxon>
        <taxon>Pseudomonadota</taxon>
        <taxon>Gammaproteobacteria</taxon>
        <taxon>Oceanospirillales</taxon>
        <taxon>Oceanospirillaceae</taxon>
        <taxon>Allopseudospirillum</taxon>
    </lineage>
</organism>
<dbReference type="EMBL" id="FNYH01000001">
    <property type="protein sequence ID" value="SEI37455.1"/>
    <property type="molecule type" value="Genomic_DNA"/>
</dbReference>
<evidence type="ECO:0000313" key="3">
    <source>
        <dbReference type="Proteomes" id="UP000242999"/>
    </source>
</evidence>
<dbReference type="STRING" id="64971.SAMN05421831_10144"/>
<evidence type="ECO:0008006" key="4">
    <source>
        <dbReference type="Google" id="ProtNLM"/>
    </source>
</evidence>
<dbReference type="AlphaFoldDB" id="A0A1H6QDY1"/>
<evidence type="ECO:0000313" key="2">
    <source>
        <dbReference type="EMBL" id="SEI37455.1"/>
    </source>
</evidence>
<feature type="transmembrane region" description="Helical" evidence="1">
    <location>
        <begin position="6"/>
        <end position="25"/>
    </location>
</feature>
<reference evidence="3" key="1">
    <citation type="submission" date="2016-10" db="EMBL/GenBank/DDBJ databases">
        <authorList>
            <person name="Varghese N."/>
            <person name="Submissions S."/>
        </authorList>
    </citation>
    <scope>NUCLEOTIDE SEQUENCE [LARGE SCALE GENOMIC DNA]</scope>
    <source>
        <strain evidence="3">DSM 7165</strain>
    </source>
</reference>
<accession>A0A1H6QDY1</accession>
<protein>
    <recommendedName>
        <fullName evidence="4">Preprotein translocase subunit YajC</fullName>
    </recommendedName>
</protein>
<dbReference type="RefSeq" id="WP_093307661.1">
    <property type="nucleotide sequence ID" value="NZ_FNYH01000001.1"/>
</dbReference>
<keyword evidence="1" id="KW-0472">Membrane</keyword>
<name>A0A1H6QDY1_9GAMM</name>
<dbReference type="OrthoDB" id="5731018at2"/>
<evidence type="ECO:0000256" key="1">
    <source>
        <dbReference type="SAM" id="Phobius"/>
    </source>
</evidence>
<keyword evidence="1" id="KW-0812">Transmembrane</keyword>